<dbReference type="InterPro" id="IPR003439">
    <property type="entry name" value="ABC_transporter-like_ATP-bd"/>
</dbReference>
<dbReference type="OrthoDB" id="9760950at2"/>
<dbReference type="RefSeq" id="WP_093537440.1">
    <property type="nucleotide sequence ID" value="NZ_FOXU01000005.1"/>
</dbReference>
<keyword evidence="6" id="KW-1185">Reference proteome</keyword>
<dbReference type="Proteomes" id="UP000198734">
    <property type="component" value="Unassembled WGS sequence"/>
</dbReference>
<sequence>MTILGKLNDISIIFGDDVILKNVKGDIQADVVIGIVGGNGQGKSSLLTILSNEVLPTSGRVEWIGTPPSISYFQQEDEHFSEKEDELDKLAALSKWTVPEGREFAQLSGGEKMKRRLSRAFAENSQVLLLDEPTNHLDQESLSYLRKQILTYNGTIVLVSHDRYFLDEVADYIWEVENKKLTAYAGNYSTYRDKKAEKILTQQRLYDAQQSKIQQVERQITELKNWSSKAHADSTKHEFNKEYYRVKAKKMDVQIRSKKKRLELELTKNTVDKPDKEKDVSFSIEGNKKKGKRIIEAKGLRKEFKNSTLFQPTSFTIQAQERVGLLGSNGSGKSTFFRMLLGEESYQGDLWKTESMNIGYLRQTVFDLPENLTPFEFFGPTDFEIRGLIQTLMTNLGFSKEHWMRPISTMSMGERVKLKLMEFMLDQKDVLLLDEPTNHLDLPSREQLEKTLSTFPGTILLVTHDRYFLEKLTNKLLIFENESIRKVEMNYNEWMHRNNESSIEKQLLTLETERQAVLGKLSFLKNNAPKYSELDVQFNELTKKINDLKKK</sequence>
<dbReference type="Gene3D" id="3.40.50.300">
    <property type="entry name" value="P-loop containing nucleotide triphosphate hydrolases"/>
    <property type="match status" value="3"/>
</dbReference>
<dbReference type="PROSITE" id="PS50893">
    <property type="entry name" value="ABC_TRANSPORTER_2"/>
    <property type="match status" value="2"/>
</dbReference>
<dbReference type="Pfam" id="PF12848">
    <property type="entry name" value="ABC_tran_Xtn"/>
    <property type="match status" value="1"/>
</dbReference>
<proteinExistence type="predicted"/>
<dbReference type="GO" id="GO:0016887">
    <property type="term" value="F:ATP hydrolysis activity"/>
    <property type="evidence" value="ECO:0007669"/>
    <property type="project" value="InterPro"/>
</dbReference>
<name>A0A1I5ZJZ3_9BACI</name>
<dbReference type="InterPro" id="IPR027417">
    <property type="entry name" value="P-loop_NTPase"/>
</dbReference>
<evidence type="ECO:0000259" key="4">
    <source>
        <dbReference type="PROSITE" id="PS50893"/>
    </source>
</evidence>
<dbReference type="InterPro" id="IPR051309">
    <property type="entry name" value="ABCF_ATPase"/>
</dbReference>
<dbReference type="Pfam" id="PF00005">
    <property type="entry name" value="ABC_tran"/>
    <property type="match status" value="2"/>
</dbReference>
<dbReference type="SMART" id="SM00382">
    <property type="entry name" value="AAA"/>
    <property type="match status" value="2"/>
</dbReference>
<feature type="domain" description="ABC transporter" evidence="4">
    <location>
        <begin position="5"/>
        <end position="203"/>
    </location>
</feature>
<dbReference type="InterPro" id="IPR003593">
    <property type="entry name" value="AAA+_ATPase"/>
</dbReference>
<feature type="coiled-coil region" evidence="3">
    <location>
        <begin position="199"/>
        <end position="226"/>
    </location>
</feature>
<evidence type="ECO:0000313" key="5">
    <source>
        <dbReference type="EMBL" id="SFQ56437.1"/>
    </source>
</evidence>
<keyword evidence="2 5" id="KW-0067">ATP-binding</keyword>
<evidence type="ECO:0000256" key="2">
    <source>
        <dbReference type="ARBA" id="ARBA00022840"/>
    </source>
</evidence>
<dbReference type="NCBIfam" id="NF000355">
    <property type="entry name" value="ribo_prot_ABC_F"/>
    <property type="match status" value="1"/>
</dbReference>
<dbReference type="EMBL" id="FOXU01000005">
    <property type="protein sequence ID" value="SFQ56437.1"/>
    <property type="molecule type" value="Genomic_DNA"/>
</dbReference>
<keyword evidence="1" id="KW-0547">Nucleotide-binding</keyword>
<dbReference type="GO" id="GO:0005524">
    <property type="term" value="F:ATP binding"/>
    <property type="evidence" value="ECO:0007669"/>
    <property type="project" value="UniProtKB-KW"/>
</dbReference>
<dbReference type="InterPro" id="IPR032781">
    <property type="entry name" value="ABC_tran_Xtn"/>
</dbReference>
<feature type="domain" description="ABC transporter" evidence="4">
    <location>
        <begin position="295"/>
        <end position="506"/>
    </location>
</feature>
<gene>
    <name evidence="5" type="ORF">SAMN05421670_2735</name>
</gene>
<organism evidence="5 6">
    <name type="scientific">Psychrobacillus psychrotolerans</name>
    <dbReference type="NCBI Taxonomy" id="126156"/>
    <lineage>
        <taxon>Bacteria</taxon>
        <taxon>Bacillati</taxon>
        <taxon>Bacillota</taxon>
        <taxon>Bacilli</taxon>
        <taxon>Bacillales</taxon>
        <taxon>Bacillaceae</taxon>
        <taxon>Psychrobacillus</taxon>
    </lineage>
</organism>
<dbReference type="PANTHER" id="PTHR42855">
    <property type="entry name" value="ABC TRANSPORTER ATP-BINDING SUBUNIT"/>
    <property type="match status" value="1"/>
</dbReference>
<dbReference type="CDD" id="cd03221">
    <property type="entry name" value="ABCF_EF-3"/>
    <property type="match status" value="2"/>
</dbReference>
<evidence type="ECO:0000313" key="6">
    <source>
        <dbReference type="Proteomes" id="UP000198734"/>
    </source>
</evidence>
<reference evidence="6" key="1">
    <citation type="submission" date="2016-10" db="EMBL/GenBank/DDBJ databases">
        <authorList>
            <person name="Varghese N."/>
            <person name="Submissions S."/>
        </authorList>
    </citation>
    <scope>NUCLEOTIDE SEQUENCE [LARGE SCALE GENOMIC DNA]</scope>
    <source>
        <strain evidence="6">DSM 11706</strain>
    </source>
</reference>
<keyword evidence="3" id="KW-0175">Coiled coil</keyword>
<protein>
    <submittedName>
        <fullName evidence="5">Macrolide transport system ATP-binding/permease protein</fullName>
    </submittedName>
</protein>
<evidence type="ECO:0000256" key="3">
    <source>
        <dbReference type="SAM" id="Coils"/>
    </source>
</evidence>
<dbReference type="PANTHER" id="PTHR42855:SF2">
    <property type="entry name" value="DRUG RESISTANCE ABC TRANSPORTER,ATP-BINDING PROTEIN"/>
    <property type="match status" value="1"/>
</dbReference>
<accession>A0A1I5ZJZ3</accession>
<dbReference type="SUPFAM" id="SSF52540">
    <property type="entry name" value="P-loop containing nucleoside triphosphate hydrolases"/>
    <property type="match status" value="2"/>
</dbReference>
<evidence type="ECO:0000256" key="1">
    <source>
        <dbReference type="ARBA" id="ARBA00022741"/>
    </source>
</evidence>
<dbReference type="STRING" id="126156.SAMN05421670_2735"/>
<dbReference type="AlphaFoldDB" id="A0A1I5ZJZ3"/>